<dbReference type="AlphaFoldDB" id="A0A7G3AY91"/>
<dbReference type="InterPro" id="IPR042178">
    <property type="entry name" value="Serpin_sf_1"/>
</dbReference>
<dbReference type="PROSITE" id="PS00284">
    <property type="entry name" value="SERPIN"/>
    <property type="match status" value="1"/>
</dbReference>
<keyword evidence="2" id="KW-0646">Protease inhibitor</keyword>
<accession>A0A7G3AY91</accession>
<evidence type="ECO:0000256" key="1">
    <source>
        <dbReference type="ARBA" id="ARBA00006426"/>
    </source>
</evidence>
<organism evidence="7">
    <name type="scientific">Lutzomyia longipalpis</name>
    <name type="common">Sand fly</name>
    <dbReference type="NCBI Taxonomy" id="7200"/>
    <lineage>
        <taxon>Eukaryota</taxon>
        <taxon>Metazoa</taxon>
        <taxon>Ecdysozoa</taxon>
        <taxon>Arthropoda</taxon>
        <taxon>Hexapoda</taxon>
        <taxon>Insecta</taxon>
        <taxon>Pterygota</taxon>
        <taxon>Neoptera</taxon>
        <taxon>Endopterygota</taxon>
        <taxon>Diptera</taxon>
        <taxon>Nematocera</taxon>
        <taxon>Psychodoidea</taxon>
        <taxon>Psychodidae</taxon>
        <taxon>Lutzomyia</taxon>
        <taxon>Lutzomyia</taxon>
    </lineage>
</organism>
<dbReference type="InterPro" id="IPR023795">
    <property type="entry name" value="Serpin_CS"/>
</dbReference>
<dbReference type="InterPro" id="IPR023796">
    <property type="entry name" value="Serpin_dom"/>
</dbReference>
<evidence type="ECO:0000259" key="6">
    <source>
        <dbReference type="SMART" id="SM00093"/>
    </source>
</evidence>
<comment type="similarity">
    <text evidence="1">Belongs to the serpin family. Ov-serpin subfamily.</text>
</comment>
<dbReference type="Pfam" id="PF00079">
    <property type="entry name" value="Serpin"/>
    <property type="match status" value="1"/>
</dbReference>
<dbReference type="InterPro" id="IPR036186">
    <property type="entry name" value="Serpin_sf"/>
</dbReference>
<reference evidence="7" key="1">
    <citation type="journal article" date="2020" name="BMC">
        <title>Leishmania infection induces a limited differential gene expression in the sand fly midgut.</title>
        <authorList>
            <person name="Coutinho-Abreu I.V."/>
            <person name="Serafim T.D."/>
            <person name="Meneses C."/>
            <person name="Kamhawi S."/>
            <person name="Oliveira F."/>
            <person name="Valenzuela J.G."/>
        </authorList>
    </citation>
    <scope>NUCLEOTIDE SEQUENCE</scope>
    <source>
        <strain evidence="7">Jacobina</strain>
        <tissue evidence="7">Midgut</tissue>
    </source>
</reference>
<name>A0A7G3AY91_LUTLO</name>
<proteinExistence type="inferred from homology"/>
<dbReference type="Gene3D" id="3.30.497.10">
    <property type="entry name" value="Antithrombin, subunit I, domain 2"/>
    <property type="match status" value="1"/>
</dbReference>
<feature type="signal peptide" evidence="5">
    <location>
        <begin position="1"/>
        <end position="29"/>
    </location>
</feature>
<evidence type="ECO:0000256" key="4">
    <source>
        <dbReference type="ARBA" id="ARBA00022900"/>
    </source>
</evidence>
<evidence type="ECO:0000256" key="3">
    <source>
        <dbReference type="ARBA" id="ARBA00022729"/>
    </source>
</evidence>
<dbReference type="SMART" id="SM00093">
    <property type="entry name" value="SERPIN"/>
    <property type="match status" value="1"/>
</dbReference>
<dbReference type="SUPFAM" id="SSF56574">
    <property type="entry name" value="Serpins"/>
    <property type="match status" value="1"/>
</dbReference>
<dbReference type="InterPro" id="IPR042185">
    <property type="entry name" value="Serpin_sf_2"/>
</dbReference>
<feature type="chain" id="PRO_5028896038" evidence="5">
    <location>
        <begin position="30"/>
        <end position="401"/>
    </location>
</feature>
<evidence type="ECO:0000313" key="7">
    <source>
        <dbReference type="EMBL" id="MBC1177097.1"/>
    </source>
</evidence>
<dbReference type="PANTHER" id="PTHR11461">
    <property type="entry name" value="SERINE PROTEASE INHIBITOR, SERPIN"/>
    <property type="match status" value="1"/>
</dbReference>
<keyword evidence="3 5" id="KW-0732">Signal</keyword>
<dbReference type="GO" id="GO:0004867">
    <property type="term" value="F:serine-type endopeptidase inhibitor activity"/>
    <property type="evidence" value="ECO:0007669"/>
    <property type="project" value="UniProtKB-KW"/>
</dbReference>
<dbReference type="GO" id="GO:0005615">
    <property type="term" value="C:extracellular space"/>
    <property type="evidence" value="ECO:0007669"/>
    <property type="project" value="InterPro"/>
</dbReference>
<protein>
    <submittedName>
        <fullName evidence="7">Putative serpin</fullName>
    </submittedName>
</protein>
<dbReference type="VEuPathDB" id="VectorBase:LLONM1_004707"/>
<keyword evidence="4" id="KW-0722">Serine protease inhibitor</keyword>
<evidence type="ECO:0000256" key="5">
    <source>
        <dbReference type="SAM" id="SignalP"/>
    </source>
</evidence>
<dbReference type="InterPro" id="IPR000215">
    <property type="entry name" value="Serpin_fam"/>
</dbReference>
<dbReference type="EMBL" id="GITU01008394">
    <property type="protein sequence ID" value="MBC1177097.1"/>
    <property type="molecule type" value="Transcribed_RNA"/>
</dbReference>
<feature type="domain" description="Serpin" evidence="6">
    <location>
        <begin position="43"/>
        <end position="398"/>
    </location>
</feature>
<dbReference type="CDD" id="cd19601">
    <property type="entry name" value="serpin42Da-like"/>
    <property type="match status" value="1"/>
</dbReference>
<sequence length="401" mass="44942">MKFSLLVVLSRIKSVTTFVLLLAISSTMADPVPVSKSFSKFAIQLYQQCVAEKGGNVILSPFSVQSALSLALMGATGETAREMSTVMGYGTQDRNAIADNFATLLSTYKDSPLLKIANKIYVQNKYHVKAQFNDIATKKFNSEAQSLNFAQNVESAKTINTWVEDKTNDKIKDLIPADALNEDTRMVLVNAIYFKGLWENKFKPEDTKKMPFHVTKTSEVDVDMMYTKANFKYGILEDLNAVALEMPYKDSDLSMLIILPNEIDGLPALEAALGNKDLSEITQNLYKTEVMVYLPKFKIEYEIELKNVLSKMGMAQMFSNGAEFKDLLEEEEPLKVSKVIHKAFIEVNEEGAEAAAATAVLFMRCMAMDPTVFKVDHPFIYTLKTPREILFMGSYAQKCDN</sequence>
<evidence type="ECO:0000256" key="2">
    <source>
        <dbReference type="ARBA" id="ARBA00022690"/>
    </source>
</evidence>
<dbReference type="FunFam" id="3.30.497.10:FF:000006">
    <property type="entry name" value="Plasminogen activator inhibitor 1"/>
    <property type="match status" value="1"/>
</dbReference>
<dbReference type="FunFam" id="2.30.39.10:FF:000001">
    <property type="entry name" value="Serpin family B member 2"/>
    <property type="match status" value="1"/>
</dbReference>
<dbReference type="Gene3D" id="2.30.39.10">
    <property type="entry name" value="Alpha-1-antitrypsin, domain 1"/>
    <property type="match status" value="1"/>
</dbReference>
<dbReference type="PANTHER" id="PTHR11461:SF211">
    <property type="entry name" value="GH10112P-RELATED"/>
    <property type="match status" value="1"/>
</dbReference>